<dbReference type="EMBL" id="PJQM01000919">
    <property type="protein sequence ID" value="RCI03719.1"/>
    <property type="molecule type" value="Genomic_DNA"/>
</dbReference>
<evidence type="ECO:0000256" key="2">
    <source>
        <dbReference type="ARBA" id="ARBA00007497"/>
    </source>
</evidence>
<feature type="non-terminal residue" evidence="10">
    <location>
        <position position="1"/>
    </location>
</feature>
<gene>
    <name evidence="10" type="primary">ZCCHC8</name>
    <name evidence="10" type="ORF">CU098_012723</name>
</gene>
<comment type="caution">
    <text evidence="10">The sequence shown here is derived from an EMBL/GenBank/DDBJ whole genome shotgun (WGS) entry which is preliminary data.</text>
</comment>
<dbReference type="GO" id="GO:0005654">
    <property type="term" value="C:nucleoplasm"/>
    <property type="evidence" value="ECO:0007669"/>
    <property type="project" value="UniProtKB-SubCell"/>
</dbReference>
<keyword evidence="3" id="KW-0479">Metal-binding</keyword>
<dbReference type="GO" id="GO:0003723">
    <property type="term" value="F:RNA binding"/>
    <property type="evidence" value="ECO:0007669"/>
    <property type="project" value="TreeGrafter"/>
</dbReference>
<dbReference type="PANTHER" id="PTHR13316">
    <property type="entry name" value="ZINC FINGER, CCHC DOMAIN CONTAINING 8"/>
    <property type="match status" value="1"/>
</dbReference>
<keyword evidence="4 7" id="KW-0863">Zinc-finger</keyword>
<evidence type="ECO:0000256" key="8">
    <source>
        <dbReference type="SAM" id="MobiDB-lite"/>
    </source>
</evidence>
<comment type="subcellular location">
    <subcellularLocation>
        <location evidence="1">Nucleus</location>
        <location evidence="1">Nucleoplasm</location>
    </subcellularLocation>
</comment>
<sequence>LDSLYNVLKNPAQYGDKFLVQIVSASKDGLVSLSLLRNMATVLNEYPLEYLAYCIPIDKQARFYYNSHLSRVGLKEHAEYFETDPYGFVKQEGVDNQYLEVQPVIFNNGRFYIDNEHSRAQTQDGKQLYEYDVLDMEPLGKRQSENDTYLVYDSQACFNCGESGHAYQHCPLPKDNARIAKKRREHVSVPPKDLAKEHGFKPGQLSEKLKEALGIKDNNQEPPYYKHMRYFGFPPGYLTREPEILKIYDGDGNEVRNDEEGFIPKEELIEYPGLNIHDDSGQVEYNQQLKEWETYQQKQWEEYQNWLYYYPYSQDTQSTQKPQLTSDDHSVDMDISSEDED</sequence>
<dbReference type="Proteomes" id="UP000253551">
    <property type="component" value="Unassembled WGS sequence"/>
</dbReference>
<dbReference type="InterPro" id="IPR001878">
    <property type="entry name" value="Znf_CCHC"/>
</dbReference>
<dbReference type="SMART" id="SM00581">
    <property type="entry name" value="PSP"/>
    <property type="match status" value="1"/>
</dbReference>
<evidence type="ECO:0000256" key="3">
    <source>
        <dbReference type="ARBA" id="ARBA00022723"/>
    </source>
</evidence>
<dbReference type="InterPro" id="IPR052115">
    <property type="entry name" value="NEXT_complex_subunit_ZCCHC8"/>
</dbReference>
<evidence type="ECO:0000256" key="5">
    <source>
        <dbReference type="ARBA" id="ARBA00022833"/>
    </source>
</evidence>
<feature type="region of interest" description="Disordered" evidence="8">
    <location>
        <begin position="317"/>
        <end position="341"/>
    </location>
</feature>
<dbReference type="InterPro" id="IPR006568">
    <property type="entry name" value="PSP_pro-rich"/>
</dbReference>
<accession>A0A367KNG7</accession>
<keyword evidence="5" id="KW-0862">Zinc</keyword>
<dbReference type="SUPFAM" id="SSF57756">
    <property type="entry name" value="Retrovirus zinc finger-like domains"/>
    <property type="match status" value="1"/>
</dbReference>
<dbReference type="Gene3D" id="4.10.60.10">
    <property type="entry name" value="Zinc finger, CCHC-type"/>
    <property type="match status" value="1"/>
</dbReference>
<dbReference type="Pfam" id="PF04046">
    <property type="entry name" value="PSP"/>
    <property type="match status" value="1"/>
</dbReference>
<dbReference type="OrthoDB" id="8026949at2759"/>
<evidence type="ECO:0000256" key="4">
    <source>
        <dbReference type="ARBA" id="ARBA00022771"/>
    </source>
</evidence>
<comment type="similarity">
    <text evidence="2">Belongs to the ZCCHC8 family.</text>
</comment>
<keyword evidence="6" id="KW-0539">Nucleus</keyword>
<keyword evidence="11" id="KW-1185">Reference proteome</keyword>
<evidence type="ECO:0000256" key="7">
    <source>
        <dbReference type="PROSITE-ProRule" id="PRU00047"/>
    </source>
</evidence>
<dbReference type="GO" id="GO:0008270">
    <property type="term" value="F:zinc ion binding"/>
    <property type="evidence" value="ECO:0007669"/>
    <property type="project" value="UniProtKB-KW"/>
</dbReference>
<dbReference type="InterPro" id="IPR036875">
    <property type="entry name" value="Znf_CCHC_sf"/>
</dbReference>
<evidence type="ECO:0000256" key="6">
    <source>
        <dbReference type="ARBA" id="ARBA00023242"/>
    </source>
</evidence>
<protein>
    <submittedName>
        <fullName evidence="10">Zinc finger CCHC domain-containing protein 8</fullName>
    </submittedName>
</protein>
<evidence type="ECO:0000256" key="1">
    <source>
        <dbReference type="ARBA" id="ARBA00004642"/>
    </source>
</evidence>
<dbReference type="STRING" id="4846.A0A367KNG7"/>
<dbReference type="PROSITE" id="PS50158">
    <property type="entry name" value="ZF_CCHC"/>
    <property type="match status" value="1"/>
</dbReference>
<reference evidence="10 11" key="1">
    <citation type="journal article" date="2018" name="G3 (Bethesda)">
        <title>Phylogenetic and Phylogenomic Definition of Rhizopus Species.</title>
        <authorList>
            <person name="Gryganskyi A.P."/>
            <person name="Golan J."/>
            <person name="Dolatabadi S."/>
            <person name="Mondo S."/>
            <person name="Robb S."/>
            <person name="Idnurm A."/>
            <person name="Muszewska A."/>
            <person name="Steczkiewicz K."/>
            <person name="Masonjones S."/>
            <person name="Liao H.L."/>
            <person name="Gajdeczka M.T."/>
            <person name="Anike F."/>
            <person name="Vuek A."/>
            <person name="Anishchenko I.M."/>
            <person name="Voigt K."/>
            <person name="de Hoog G.S."/>
            <person name="Smith M.E."/>
            <person name="Heitman J."/>
            <person name="Vilgalys R."/>
            <person name="Stajich J.E."/>
        </authorList>
    </citation>
    <scope>NUCLEOTIDE SEQUENCE [LARGE SCALE GENOMIC DNA]</scope>
    <source>
        <strain evidence="10 11">LSU 92-RS-03</strain>
    </source>
</reference>
<dbReference type="GO" id="GO:0071013">
    <property type="term" value="C:catalytic step 2 spliceosome"/>
    <property type="evidence" value="ECO:0007669"/>
    <property type="project" value="TreeGrafter"/>
</dbReference>
<evidence type="ECO:0000313" key="10">
    <source>
        <dbReference type="EMBL" id="RCI03719.1"/>
    </source>
</evidence>
<organism evidence="10 11">
    <name type="scientific">Rhizopus stolonifer</name>
    <name type="common">Rhizopus nigricans</name>
    <dbReference type="NCBI Taxonomy" id="4846"/>
    <lineage>
        <taxon>Eukaryota</taxon>
        <taxon>Fungi</taxon>
        <taxon>Fungi incertae sedis</taxon>
        <taxon>Mucoromycota</taxon>
        <taxon>Mucoromycotina</taxon>
        <taxon>Mucoromycetes</taxon>
        <taxon>Mucorales</taxon>
        <taxon>Mucorineae</taxon>
        <taxon>Rhizopodaceae</taxon>
        <taxon>Rhizopus</taxon>
    </lineage>
</organism>
<proteinExistence type="inferred from homology"/>
<dbReference type="AlphaFoldDB" id="A0A367KNG7"/>
<evidence type="ECO:0000313" key="11">
    <source>
        <dbReference type="Proteomes" id="UP000253551"/>
    </source>
</evidence>
<feature type="domain" description="CCHC-type" evidence="9">
    <location>
        <begin position="157"/>
        <end position="171"/>
    </location>
</feature>
<name>A0A367KNG7_RHIST</name>
<evidence type="ECO:0000259" key="9">
    <source>
        <dbReference type="PROSITE" id="PS50158"/>
    </source>
</evidence>
<dbReference type="PANTHER" id="PTHR13316:SF0">
    <property type="entry name" value="ZINC FINGER CCHC DOMAIN-CONTAINING PROTEIN 8"/>
    <property type="match status" value="1"/>
</dbReference>